<evidence type="ECO:0000256" key="4">
    <source>
        <dbReference type="ARBA" id="ARBA00022448"/>
    </source>
</evidence>
<dbReference type="GO" id="GO:0016562">
    <property type="term" value="P:protein import into peroxisome matrix, receptor recycling"/>
    <property type="evidence" value="ECO:0007669"/>
    <property type="project" value="EnsemblFungi"/>
</dbReference>
<evidence type="ECO:0000256" key="7">
    <source>
        <dbReference type="ARBA" id="ARBA00022723"/>
    </source>
</evidence>
<evidence type="ECO:0000259" key="18">
    <source>
        <dbReference type="Pfam" id="PF04757"/>
    </source>
</evidence>
<dbReference type="GO" id="GO:0061630">
    <property type="term" value="F:ubiquitin protein ligase activity"/>
    <property type="evidence" value="ECO:0007669"/>
    <property type="project" value="UniProtKB-EC"/>
</dbReference>
<dbReference type="PANTHER" id="PTHR48178:SF1">
    <property type="entry name" value="PEROXISOME BIOGENESIS FACTOR 2"/>
    <property type="match status" value="1"/>
</dbReference>
<keyword evidence="11" id="KW-0653">Protein transport</keyword>
<keyword evidence="7" id="KW-0479">Metal-binding</keyword>
<dbReference type="GO" id="GO:0000209">
    <property type="term" value="P:protein polyubiquitination"/>
    <property type="evidence" value="ECO:0007669"/>
    <property type="project" value="EnsemblFungi"/>
</dbReference>
<name>Q75DW7_EREGS</name>
<comment type="similarity">
    <text evidence="3">Belongs to the pex2/pex10/pex12 family.</text>
</comment>
<dbReference type="InParanoid" id="Q75DW7"/>
<dbReference type="STRING" id="284811.Q75DW7"/>
<evidence type="ECO:0000256" key="2">
    <source>
        <dbReference type="ARBA" id="ARBA00004906"/>
    </source>
</evidence>
<evidence type="ECO:0000256" key="1">
    <source>
        <dbReference type="ARBA" id="ARBA00004585"/>
    </source>
</evidence>
<evidence type="ECO:0000256" key="12">
    <source>
        <dbReference type="ARBA" id="ARBA00022989"/>
    </source>
</evidence>
<reference evidence="19 20" key="1">
    <citation type="journal article" date="2004" name="Science">
        <title>The Ashbya gossypii genome as a tool for mapping the ancient Saccharomyces cerevisiae genome.</title>
        <authorList>
            <person name="Dietrich F.S."/>
            <person name="Voegeli S."/>
            <person name="Brachat S."/>
            <person name="Lerch A."/>
            <person name="Gates K."/>
            <person name="Steiner S."/>
            <person name="Mohr C."/>
            <person name="Pohlmann R."/>
            <person name="Luedi P."/>
            <person name="Choi S."/>
            <person name="Wing R.A."/>
            <person name="Flavier A."/>
            <person name="Gaffney T.D."/>
            <person name="Philippsen P."/>
        </authorList>
    </citation>
    <scope>NUCLEOTIDE SEQUENCE [LARGE SCALE GENOMIC DNA]</scope>
    <source>
        <strain evidence="20">ATCC 10895 / CBS 109.51 / FGSC 9923 / NRRL Y-1056</strain>
    </source>
</reference>
<sequence>MSRVAQLDSLALDSELHQGIWSEFQSQFKPVKYIDEWQLLLHTLIYHFSTHTSVAGVSTYGSQLSGVTYRTSKSTLFLVTVLVRYIHKKLSTLLVRREGYAKLYRVAAKWYHCYDLANFLSFLARPLFLSPIHRLFGIRCVRALDDPNFYLSTVYSGLEFQNRQLMWNALLELLNANFFNSHFFSKRSLVKNARPTGPEECAKCRDVPNNPYSTSCCGATYCYVCVLISLDIKFCNNCGNRGDFSAIPLYAPPRLTE</sequence>
<dbReference type="EMBL" id="AE016815">
    <property type="protein sequence ID" value="AAS50677.1"/>
    <property type="molecule type" value="Genomic_DNA"/>
</dbReference>
<comment type="catalytic activity">
    <reaction evidence="16">
        <text>[E2 ubiquitin-conjugating enzyme]-S-ubiquitinyl-L-cysteine + [acceptor protein]-L-cysteine = [E2 ubiquitin-conjugating enzyme]-L-cysteine + [acceptor protein]-S-ubiquitinyl-L-cysteine.</text>
        <dbReference type="EC" id="2.3.2.36"/>
    </reaction>
</comment>
<evidence type="ECO:0000256" key="9">
    <source>
        <dbReference type="ARBA" id="ARBA00022786"/>
    </source>
</evidence>
<dbReference type="Proteomes" id="UP000000591">
    <property type="component" value="Chromosome II"/>
</dbReference>
<dbReference type="KEGG" id="ago:AGOS_ABL094W"/>
<dbReference type="GO" id="GO:0005778">
    <property type="term" value="C:peroxisomal membrane"/>
    <property type="evidence" value="ECO:0007669"/>
    <property type="project" value="UniProtKB-SubCell"/>
</dbReference>
<dbReference type="GO" id="GO:1990429">
    <property type="term" value="C:peroxisomal importomer complex"/>
    <property type="evidence" value="ECO:0007669"/>
    <property type="project" value="EnsemblFungi"/>
</dbReference>
<dbReference type="Pfam" id="PF04757">
    <property type="entry name" value="Pex2_Pex12"/>
    <property type="match status" value="1"/>
</dbReference>
<dbReference type="GeneID" id="4618933"/>
<dbReference type="GO" id="GO:0006513">
    <property type="term" value="P:protein monoubiquitination"/>
    <property type="evidence" value="ECO:0007669"/>
    <property type="project" value="EnsemblFungi"/>
</dbReference>
<dbReference type="InterPro" id="IPR006845">
    <property type="entry name" value="Pex_N"/>
</dbReference>
<dbReference type="GO" id="GO:0008320">
    <property type="term" value="F:protein transmembrane transporter activity"/>
    <property type="evidence" value="ECO:0007669"/>
    <property type="project" value="EnsemblFungi"/>
</dbReference>
<proteinExistence type="inferred from homology"/>
<organism evidence="19 20">
    <name type="scientific">Eremothecium gossypii (strain ATCC 10895 / CBS 109.51 / FGSC 9923 / NRRL Y-1056)</name>
    <name type="common">Yeast</name>
    <name type="synonym">Ashbya gossypii</name>
    <dbReference type="NCBI Taxonomy" id="284811"/>
    <lineage>
        <taxon>Eukaryota</taxon>
        <taxon>Fungi</taxon>
        <taxon>Dikarya</taxon>
        <taxon>Ascomycota</taxon>
        <taxon>Saccharomycotina</taxon>
        <taxon>Saccharomycetes</taxon>
        <taxon>Saccharomycetales</taxon>
        <taxon>Saccharomycetaceae</taxon>
        <taxon>Eremothecium</taxon>
    </lineage>
</organism>
<comment type="subcellular location">
    <subcellularLocation>
        <location evidence="1">Peroxisome membrane</location>
        <topology evidence="1">Multi-pass membrane protein</topology>
    </subcellularLocation>
</comment>
<dbReference type="EC" id="2.3.2.36" evidence="17"/>
<evidence type="ECO:0000256" key="3">
    <source>
        <dbReference type="ARBA" id="ARBA00008704"/>
    </source>
</evidence>
<keyword evidence="6" id="KW-0812">Transmembrane</keyword>
<keyword evidence="13" id="KW-0472">Membrane</keyword>
<evidence type="ECO:0000313" key="20">
    <source>
        <dbReference type="Proteomes" id="UP000000591"/>
    </source>
</evidence>
<dbReference type="eggNOG" id="KOG2879">
    <property type="taxonomic scope" value="Eukaryota"/>
</dbReference>
<keyword evidence="12" id="KW-1133">Transmembrane helix</keyword>
<evidence type="ECO:0000256" key="16">
    <source>
        <dbReference type="ARBA" id="ARBA00034438"/>
    </source>
</evidence>
<keyword evidence="20" id="KW-1185">Reference proteome</keyword>
<evidence type="ECO:0000256" key="8">
    <source>
        <dbReference type="ARBA" id="ARBA00022771"/>
    </source>
</evidence>
<dbReference type="OrthoDB" id="1701437at2759"/>
<evidence type="ECO:0000256" key="6">
    <source>
        <dbReference type="ARBA" id="ARBA00022692"/>
    </source>
</evidence>
<evidence type="ECO:0000256" key="10">
    <source>
        <dbReference type="ARBA" id="ARBA00022833"/>
    </source>
</evidence>
<dbReference type="FunCoup" id="Q75DW7">
    <property type="interactions" value="124"/>
</dbReference>
<keyword evidence="4" id="KW-0813">Transport</keyword>
<keyword evidence="9" id="KW-0833">Ubl conjugation pathway</keyword>
<dbReference type="GO" id="GO:0008270">
    <property type="term" value="F:zinc ion binding"/>
    <property type="evidence" value="ECO:0007669"/>
    <property type="project" value="UniProtKB-KW"/>
</dbReference>
<evidence type="ECO:0000256" key="17">
    <source>
        <dbReference type="ARBA" id="ARBA00034523"/>
    </source>
</evidence>
<accession>Q75DW7</accession>
<dbReference type="InterPro" id="IPR025654">
    <property type="entry name" value="PEX2/10"/>
</dbReference>
<dbReference type="PANTHER" id="PTHR48178">
    <property type="entry name" value="PEROXISOME BIOGENESIS FACTOR 2"/>
    <property type="match status" value="1"/>
</dbReference>
<dbReference type="AlphaFoldDB" id="Q75DW7"/>
<reference evidence="20" key="2">
    <citation type="journal article" date="2013" name="G3 (Bethesda)">
        <title>Genomes of Ashbya fungi isolated from insects reveal four mating-type loci, numerous translocations, lack of transposons, and distinct gene duplications.</title>
        <authorList>
            <person name="Dietrich F.S."/>
            <person name="Voegeli S."/>
            <person name="Kuo S."/>
            <person name="Philippsen P."/>
        </authorList>
    </citation>
    <scope>GENOME REANNOTATION</scope>
    <source>
        <strain evidence="20">ATCC 10895 / CBS 109.51 / FGSC 9923 / NRRL Y-1056</strain>
    </source>
</reference>
<evidence type="ECO:0000256" key="15">
    <source>
        <dbReference type="ARBA" id="ARBA00032511"/>
    </source>
</evidence>
<evidence type="ECO:0000256" key="14">
    <source>
        <dbReference type="ARBA" id="ARBA00023140"/>
    </source>
</evidence>
<feature type="domain" description="Pex N-terminal" evidence="18">
    <location>
        <begin position="13"/>
        <end position="176"/>
    </location>
</feature>
<evidence type="ECO:0000256" key="5">
    <source>
        <dbReference type="ARBA" id="ARBA00022679"/>
    </source>
</evidence>
<dbReference type="GO" id="GO:0044721">
    <property type="term" value="P:protein import into peroxisome matrix, substrate release"/>
    <property type="evidence" value="ECO:0007669"/>
    <property type="project" value="EnsemblFungi"/>
</dbReference>
<keyword evidence="5" id="KW-0808">Transferase</keyword>
<keyword evidence="14" id="KW-0576">Peroxisome</keyword>
<evidence type="ECO:0000313" key="19">
    <source>
        <dbReference type="EMBL" id="AAS50677.1"/>
    </source>
</evidence>
<keyword evidence="8" id="KW-0863">Zinc-finger</keyword>
<evidence type="ECO:0000256" key="11">
    <source>
        <dbReference type="ARBA" id="ARBA00022927"/>
    </source>
</evidence>
<protein>
    <recommendedName>
        <fullName evidence="17">RING-type E3 ubiquitin transferase (cysteine targeting)</fullName>
        <ecNumber evidence="17">2.3.2.36</ecNumber>
    </recommendedName>
    <alternativeName>
        <fullName evidence="15">Peroxin-2</fullName>
    </alternativeName>
</protein>
<dbReference type="RefSeq" id="NP_982853.1">
    <property type="nucleotide sequence ID" value="NM_208206.1"/>
</dbReference>
<gene>
    <name evidence="19" type="ORF">AGOS_ABL094W</name>
</gene>
<dbReference type="OMA" id="YCYVCVL"/>
<dbReference type="HOGENOM" id="CLU_1081737_0_0_1"/>
<comment type="pathway">
    <text evidence="2">Protein modification; protein ubiquitination.</text>
</comment>
<dbReference type="GO" id="GO:0000151">
    <property type="term" value="C:ubiquitin ligase complex"/>
    <property type="evidence" value="ECO:0007669"/>
    <property type="project" value="EnsemblFungi"/>
</dbReference>
<keyword evidence="10" id="KW-0862">Zinc</keyword>
<evidence type="ECO:0000256" key="13">
    <source>
        <dbReference type="ARBA" id="ARBA00023136"/>
    </source>
</evidence>